<feature type="compositionally biased region" description="Pro residues" evidence="1">
    <location>
        <begin position="115"/>
        <end position="126"/>
    </location>
</feature>
<dbReference type="Proteomes" id="UP000199408">
    <property type="component" value="Unassembled WGS sequence"/>
</dbReference>
<dbReference type="STRING" id="47864.GA0070560_11412"/>
<keyword evidence="3" id="KW-1185">Reference proteome</keyword>
<proteinExistence type="predicted"/>
<feature type="region of interest" description="Disordered" evidence="1">
    <location>
        <begin position="101"/>
        <end position="126"/>
    </location>
</feature>
<gene>
    <name evidence="2" type="ORF">GA0070560_11412</name>
</gene>
<reference evidence="3" key="1">
    <citation type="submission" date="2016-06" db="EMBL/GenBank/DDBJ databases">
        <authorList>
            <person name="Varghese N."/>
        </authorList>
    </citation>
    <scope>NUCLEOTIDE SEQUENCE [LARGE SCALE GENOMIC DNA]</scope>
    <source>
        <strain evidence="3">DSM 43171</strain>
    </source>
</reference>
<protein>
    <submittedName>
        <fullName evidence="2">Uncharacterized protein</fullName>
    </submittedName>
</protein>
<dbReference type="EMBL" id="FMDN01000014">
    <property type="protein sequence ID" value="SCG59608.1"/>
    <property type="molecule type" value="Genomic_DNA"/>
</dbReference>
<organism evidence="2 3">
    <name type="scientific">Micromonospora halophytica</name>
    <dbReference type="NCBI Taxonomy" id="47864"/>
    <lineage>
        <taxon>Bacteria</taxon>
        <taxon>Bacillati</taxon>
        <taxon>Actinomycetota</taxon>
        <taxon>Actinomycetes</taxon>
        <taxon>Micromonosporales</taxon>
        <taxon>Micromonosporaceae</taxon>
        <taxon>Micromonospora</taxon>
    </lineage>
</organism>
<evidence type="ECO:0000256" key="1">
    <source>
        <dbReference type="SAM" id="MobiDB-lite"/>
    </source>
</evidence>
<name>A0A1C5IMP6_9ACTN</name>
<accession>A0A1C5IMP6</accession>
<evidence type="ECO:0000313" key="3">
    <source>
        <dbReference type="Proteomes" id="UP000199408"/>
    </source>
</evidence>
<dbReference type="AlphaFoldDB" id="A0A1C5IMP6"/>
<evidence type="ECO:0000313" key="2">
    <source>
        <dbReference type="EMBL" id="SCG59608.1"/>
    </source>
</evidence>
<sequence>MVAVLADVNGLSYYPRVVDRADRRGIGVAATGAEGTSRDLLILHPHTGEVLAYEAAHATGSGWQVATYVLFLGHGHAARRWWEPPSPARPVPPLQRRLYPRPQQHWLQTSTQPCEIPPYPKPGARR</sequence>